<gene>
    <name evidence="3" type="ORF">PBT88_19860</name>
</gene>
<dbReference type="PROSITE" id="PS01328">
    <property type="entry name" value="4HBCOA_THIOESTERASE"/>
    <property type="match status" value="1"/>
</dbReference>
<dbReference type="PANTHER" id="PTHR31793:SF37">
    <property type="entry name" value="ACYL-COA THIOESTER HYDROLASE YBGC"/>
    <property type="match status" value="1"/>
</dbReference>
<dbReference type="RefSeq" id="WP_270077010.1">
    <property type="nucleotide sequence ID" value="NZ_CP115174.1"/>
</dbReference>
<evidence type="ECO:0000313" key="3">
    <source>
        <dbReference type="EMBL" id="WBO22364.1"/>
    </source>
</evidence>
<sequence length="155" mass="17639">MVKDESEDRPATGRFVGREHRFPCRVYFEDTDLSGVVYHANYLRFMERARSDMLRAAGIDQRGAHESGLGVYAITQLAIRYKAPARLEDDLLIVSRVMDTKAVSCVIQQRVMRGRLLVAEADVTAAFLSPEGRPRRQPPAWLDAFRRLQGEEEIS</sequence>
<dbReference type="InterPro" id="IPR050563">
    <property type="entry name" value="4-hydroxybenzoyl-CoA_TE"/>
</dbReference>
<dbReference type="InterPro" id="IPR029069">
    <property type="entry name" value="HotDog_dom_sf"/>
</dbReference>
<organism evidence="3 4">
    <name type="scientific">Sphingomonas abietis</name>
    <dbReference type="NCBI Taxonomy" id="3012344"/>
    <lineage>
        <taxon>Bacteria</taxon>
        <taxon>Pseudomonadati</taxon>
        <taxon>Pseudomonadota</taxon>
        <taxon>Alphaproteobacteria</taxon>
        <taxon>Sphingomonadales</taxon>
        <taxon>Sphingomonadaceae</taxon>
        <taxon>Sphingomonas</taxon>
    </lineage>
</organism>
<dbReference type="CDD" id="cd00586">
    <property type="entry name" value="4HBT"/>
    <property type="match status" value="1"/>
</dbReference>
<dbReference type="PANTHER" id="PTHR31793">
    <property type="entry name" value="4-HYDROXYBENZOYL-COA THIOESTERASE FAMILY MEMBER"/>
    <property type="match status" value="1"/>
</dbReference>
<evidence type="ECO:0000256" key="1">
    <source>
        <dbReference type="ARBA" id="ARBA00005953"/>
    </source>
</evidence>
<evidence type="ECO:0000256" key="2">
    <source>
        <dbReference type="ARBA" id="ARBA00022801"/>
    </source>
</evidence>
<dbReference type="SUPFAM" id="SSF54637">
    <property type="entry name" value="Thioesterase/thiol ester dehydrase-isomerase"/>
    <property type="match status" value="1"/>
</dbReference>
<accession>A0ABY7NQZ0</accession>
<comment type="similarity">
    <text evidence="1">Belongs to the 4-hydroxybenzoyl-CoA thioesterase family.</text>
</comment>
<dbReference type="InterPro" id="IPR008272">
    <property type="entry name" value="HB-CoA_thioesterase_AS"/>
</dbReference>
<dbReference type="PIRSF" id="PIRSF003230">
    <property type="entry name" value="YbgC"/>
    <property type="match status" value="1"/>
</dbReference>
<keyword evidence="2 3" id="KW-0378">Hydrolase</keyword>
<name>A0ABY7NQZ0_9SPHN</name>
<dbReference type="InterPro" id="IPR006684">
    <property type="entry name" value="YbgC/YbaW"/>
</dbReference>
<evidence type="ECO:0000313" key="4">
    <source>
        <dbReference type="Proteomes" id="UP001210865"/>
    </source>
</evidence>
<reference evidence="3 4" key="1">
    <citation type="submission" date="2022-12" db="EMBL/GenBank/DDBJ databases">
        <title>Sphingomonas abieness sp. nov., an endophytic bacterium isolated from Abies koreana.</title>
        <authorList>
            <person name="Jiang L."/>
            <person name="Lee J."/>
        </authorList>
    </citation>
    <scope>NUCLEOTIDE SEQUENCE [LARGE SCALE GENOMIC DNA]</scope>
    <source>
        <strain evidence="4">PAMB 00755</strain>
    </source>
</reference>
<dbReference type="NCBIfam" id="TIGR00051">
    <property type="entry name" value="YbgC/FadM family acyl-CoA thioesterase"/>
    <property type="match status" value="1"/>
</dbReference>
<protein>
    <submittedName>
        <fullName evidence="3">YbgC/FadM family acyl-CoA thioesterase</fullName>
        <ecNumber evidence="3">3.1.2.-</ecNumber>
    </submittedName>
</protein>
<dbReference type="Proteomes" id="UP001210865">
    <property type="component" value="Chromosome"/>
</dbReference>
<dbReference type="Gene3D" id="3.10.129.10">
    <property type="entry name" value="Hotdog Thioesterase"/>
    <property type="match status" value="1"/>
</dbReference>
<proteinExistence type="inferred from homology"/>
<dbReference type="GO" id="GO:0016787">
    <property type="term" value="F:hydrolase activity"/>
    <property type="evidence" value="ECO:0007669"/>
    <property type="project" value="UniProtKB-KW"/>
</dbReference>
<dbReference type="Pfam" id="PF13279">
    <property type="entry name" value="4HBT_2"/>
    <property type="match status" value="1"/>
</dbReference>
<keyword evidence="4" id="KW-1185">Reference proteome</keyword>
<dbReference type="EMBL" id="CP115174">
    <property type="protein sequence ID" value="WBO22364.1"/>
    <property type="molecule type" value="Genomic_DNA"/>
</dbReference>
<dbReference type="EC" id="3.1.2.-" evidence="3"/>